<sequence>MLSRAELFVHTAGKVRITATFFQKKDEECLYSILIYALLRYHRTPGWFEVKHDGVTWNVCKVVPLPFIYFMENRPGGEMAAEYFRRTMVHIDLSSGATDPDVYIGIRADFFSPMVRTVPFAREAAALTKSLTGGDMIPPSENTPERPLPHLMPPIVPPPPEKKERKVRKVSTRKKKVDDYLLMQKFYEGKTVQEIKDEVNCSEAYVYQTIKRIKGISAMDLRYQRWKMIADLYFAKPRRTVDEIEKLCNVSRWQIYNAVRNVAKKEGITLSEEYRNKKLTEDDVAHIRQALKDGVTRKVICWAYEITGATLIKYIGPDENHKVYPQEYQEKVVKLRVAGKTLAETASLLNVSVDYVKEVWKKYRNSDEVVSKRVKYDNRNRLNKHDQDRAVKAVLFEGITRKKIAEQYGINALTLRRYIKKFKDREVEAIRNITDKIGENNPQPKKKKP</sequence>
<evidence type="ECO:0000256" key="1">
    <source>
        <dbReference type="SAM" id="MobiDB-lite"/>
    </source>
</evidence>
<dbReference type="Gene3D" id="1.10.10.60">
    <property type="entry name" value="Homeodomain-like"/>
    <property type="match status" value="2"/>
</dbReference>
<protein>
    <submittedName>
        <fullName evidence="2">Uncharacterized protein</fullName>
    </submittedName>
</protein>
<gene>
    <name evidence="2" type="ORF">NG99_07235</name>
</gene>
<accession>A0A0A3Z6P9</accession>
<proteinExistence type="predicted"/>
<dbReference type="AlphaFoldDB" id="A0A0A3Z6P9"/>
<comment type="caution">
    <text evidence="2">The sequence shown here is derived from an EMBL/GenBank/DDBJ whole genome shotgun (WGS) entry which is preliminary data.</text>
</comment>
<evidence type="ECO:0000313" key="3">
    <source>
        <dbReference type="Proteomes" id="UP000030351"/>
    </source>
</evidence>
<reference evidence="2 3" key="1">
    <citation type="submission" date="2014-10" db="EMBL/GenBank/DDBJ databases">
        <title>Genome sequence of Erwinia typographi M043b.</title>
        <authorList>
            <person name="Chan K.-G."/>
            <person name="Tan W.-S."/>
        </authorList>
    </citation>
    <scope>NUCLEOTIDE SEQUENCE [LARGE SCALE GENOMIC DNA]</scope>
    <source>
        <strain evidence="2 3">M043b</strain>
    </source>
</reference>
<name>A0A0A3Z6P9_9GAMM</name>
<keyword evidence="3" id="KW-1185">Reference proteome</keyword>
<dbReference type="EMBL" id="JRUQ01000026">
    <property type="protein sequence ID" value="KGT94767.1"/>
    <property type="molecule type" value="Genomic_DNA"/>
</dbReference>
<feature type="region of interest" description="Disordered" evidence="1">
    <location>
        <begin position="132"/>
        <end position="165"/>
    </location>
</feature>
<evidence type="ECO:0000313" key="2">
    <source>
        <dbReference type="EMBL" id="KGT94767.1"/>
    </source>
</evidence>
<dbReference type="Proteomes" id="UP000030351">
    <property type="component" value="Unassembled WGS sequence"/>
</dbReference>
<organism evidence="2 3">
    <name type="scientific">Erwinia typographi</name>
    <dbReference type="NCBI Taxonomy" id="371042"/>
    <lineage>
        <taxon>Bacteria</taxon>
        <taxon>Pseudomonadati</taxon>
        <taxon>Pseudomonadota</taxon>
        <taxon>Gammaproteobacteria</taxon>
        <taxon>Enterobacterales</taxon>
        <taxon>Erwiniaceae</taxon>
        <taxon>Erwinia</taxon>
    </lineage>
</organism>
<feature type="compositionally biased region" description="Pro residues" evidence="1">
    <location>
        <begin position="150"/>
        <end position="159"/>
    </location>
</feature>